<sequence>MNHPNTHWAETVHFEPLGTALMSTWPLGSLSALATQRSECRSRTTRNSQNFLSRVTPGTRGPQQQWVVAPSPGAGLGDWLRLWSVGPIPWYMYIKGMLDNPHNLVADDLLMTPSETVRESPFLLPRLDTLVMDFDEDKVYDLPDSFWEELNHVLVARRTQFQLFHFTTPDDNSWKMPALDTIAAFTELAADGMEICLSAETRRSRTWNHTFN</sequence>
<name>A0AAD6YYQ5_9AGAR</name>
<reference evidence="1" key="1">
    <citation type="submission" date="2023-03" db="EMBL/GenBank/DDBJ databases">
        <title>Massive genome expansion in bonnet fungi (Mycena s.s.) driven by repeated elements and novel gene families across ecological guilds.</title>
        <authorList>
            <consortium name="Lawrence Berkeley National Laboratory"/>
            <person name="Harder C.B."/>
            <person name="Miyauchi S."/>
            <person name="Viragh M."/>
            <person name="Kuo A."/>
            <person name="Thoen E."/>
            <person name="Andreopoulos B."/>
            <person name="Lu D."/>
            <person name="Skrede I."/>
            <person name="Drula E."/>
            <person name="Henrissat B."/>
            <person name="Morin E."/>
            <person name="Kohler A."/>
            <person name="Barry K."/>
            <person name="LaButti K."/>
            <person name="Morin E."/>
            <person name="Salamov A."/>
            <person name="Lipzen A."/>
            <person name="Mereny Z."/>
            <person name="Hegedus B."/>
            <person name="Baldrian P."/>
            <person name="Stursova M."/>
            <person name="Weitz H."/>
            <person name="Taylor A."/>
            <person name="Grigoriev I.V."/>
            <person name="Nagy L.G."/>
            <person name="Martin F."/>
            <person name="Kauserud H."/>
        </authorList>
    </citation>
    <scope>NUCLEOTIDE SEQUENCE</scope>
    <source>
        <strain evidence="1">CBHHK002</strain>
    </source>
</reference>
<keyword evidence="2" id="KW-1185">Reference proteome</keyword>
<dbReference type="Proteomes" id="UP001218218">
    <property type="component" value="Unassembled WGS sequence"/>
</dbReference>
<protein>
    <submittedName>
        <fullName evidence="1">Uncharacterized protein</fullName>
    </submittedName>
</protein>
<organism evidence="1 2">
    <name type="scientific">Mycena albidolilacea</name>
    <dbReference type="NCBI Taxonomy" id="1033008"/>
    <lineage>
        <taxon>Eukaryota</taxon>
        <taxon>Fungi</taxon>
        <taxon>Dikarya</taxon>
        <taxon>Basidiomycota</taxon>
        <taxon>Agaricomycotina</taxon>
        <taxon>Agaricomycetes</taxon>
        <taxon>Agaricomycetidae</taxon>
        <taxon>Agaricales</taxon>
        <taxon>Marasmiineae</taxon>
        <taxon>Mycenaceae</taxon>
        <taxon>Mycena</taxon>
    </lineage>
</organism>
<accession>A0AAD6YYQ5</accession>
<dbReference type="EMBL" id="JARIHO010000125">
    <property type="protein sequence ID" value="KAJ7301864.1"/>
    <property type="molecule type" value="Genomic_DNA"/>
</dbReference>
<proteinExistence type="predicted"/>
<evidence type="ECO:0000313" key="1">
    <source>
        <dbReference type="EMBL" id="KAJ7301864.1"/>
    </source>
</evidence>
<comment type="caution">
    <text evidence="1">The sequence shown here is derived from an EMBL/GenBank/DDBJ whole genome shotgun (WGS) entry which is preliminary data.</text>
</comment>
<dbReference type="AlphaFoldDB" id="A0AAD6YYQ5"/>
<gene>
    <name evidence="1" type="ORF">DFH08DRAFT_827159</name>
</gene>
<evidence type="ECO:0000313" key="2">
    <source>
        <dbReference type="Proteomes" id="UP001218218"/>
    </source>
</evidence>